<dbReference type="Pfam" id="PF00651">
    <property type="entry name" value="BTB"/>
    <property type="match status" value="1"/>
</dbReference>
<gene>
    <name evidence="2" type="ORF">Zmor_024283</name>
</gene>
<dbReference type="SMART" id="SM00225">
    <property type="entry name" value="BTB"/>
    <property type="match status" value="1"/>
</dbReference>
<dbReference type="Pfam" id="PF07707">
    <property type="entry name" value="BACK"/>
    <property type="match status" value="1"/>
</dbReference>
<dbReference type="GO" id="GO:0008344">
    <property type="term" value="P:adult locomotory behavior"/>
    <property type="evidence" value="ECO:0007669"/>
    <property type="project" value="TreeGrafter"/>
</dbReference>
<evidence type="ECO:0000313" key="2">
    <source>
        <dbReference type="EMBL" id="KAJ3646707.1"/>
    </source>
</evidence>
<dbReference type="SUPFAM" id="SSF54695">
    <property type="entry name" value="POZ domain"/>
    <property type="match status" value="1"/>
</dbReference>
<keyword evidence="3" id="KW-1185">Reference proteome</keyword>
<dbReference type="InterPro" id="IPR011705">
    <property type="entry name" value="BACK"/>
</dbReference>
<dbReference type="Pfam" id="PF00754">
    <property type="entry name" value="F5_F8_type_C"/>
    <property type="match status" value="1"/>
</dbReference>
<sequence length="418" mass="47771">MANEEETPTKMITITDSSKIYEDMSAFYQKETFSDIKFILSEKKIPAHKIVLAARCKFFESILMQDPKQSEMILTDVPPKAFEVVLNYIYTGSVFIKLSYEDDVFDVLQLAHKYSLKPLENIINKTMTSMINTSNVCLFLNKADELGMDELKQVCLTFIDNHLSEIRGNKFLNLLTQTSMVKLLERDSFPALEIEVFEIAASWCKTNADFNNLVTGCVQLTKLTPDEILNVVWPSKVIDSDRLLNALAYIKNKSSNTVPRKMTQLKNKNIAIAAYNTTVISGLNTAMLLEGTEEEEEGAYHDENDKNGITLDLGSKKSFNHIKMKILGKYYSSYYLETSHNQKKWHKLIDYSQYSCSHEQNLYFDGVQQARYIRAVFSKQISLGKFEVSFDSKIPEVHKQIIYPLSNVVSSETKIFVG</sequence>
<dbReference type="InterPro" id="IPR000210">
    <property type="entry name" value="BTB/POZ_dom"/>
</dbReference>
<feature type="domain" description="BTB" evidence="1">
    <location>
        <begin position="34"/>
        <end position="98"/>
    </location>
</feature>
<dbReference type="PROSITE" id="PS50097">
    <property type="entry name" value="BTB"/>
    <property type="match status" value="1"/>
</dbReference>
<dbReference type="Proteomes" id="UP001168821">
    <property type="component" value="Unassembled WGS sequence"/>
</dbReference>
<dbReference type="Gene3D" id="3.30.710.10">
    <property type="entry name" value="Potassium Channel Kv1.1, Chain A"/>
    <property type="match status" value="1"/>
</dbReference>
<dbReference type="Gene3D" id="2.60.120.260">
    <property type="entry name" value="Galactose-binding domain-like"/>
    <property type="match status" value="1"/>
</dbReference>
<dbReference type="SMART" id="SM00875">
    <property type="entry name" value="BACK"/>
    <property type="match status" value="1"/>
</dbReference>
<dbReference type="PANTHER" id="PTHR46306:SF1">
    <property type="entry name" value="BTB_POZ DOMAIN-CONTAINING PROTEIN 9"/>
    <property type="match status" value="1"/>
</dbReference>
<accession>A0AA38I2S5</accession>
<dbReference type="GO" id="GO:0050804">
    <property type="term" value="P:modulation of chemical synaptic transmission"/>
    <property type="evidence" value="ECO:0007669"/>
    <property type="project" value="TreeGrafter"/>
</dbReference>
<proteinExistence type="predicted"/>
<organism evidence="2 3">
    <name type="scientific">Zophobas morio</name>
    <dbReference type="NCBI Taxonomy" id="2755281"/>
    <lineage>
        <taxon>Eukaryota</taxon>
        <taxon>Metazoa</taxon>
        <taxon>Ecdysozoa</taxon>
        <taxon>Arthropoda</taxon>
        <taxon>Hexapoda</taxon>
        <taxon>Insecta</taxon>
        <taxon>Pterygota</taxon>
        <taxon>Neoptera</taxon>
        <taxon>Endopterygota</taxon>
        <taxon>Coleoptera</taxon>
        <taxon>Polyphaga</taxon>
        <taxon>Cucujiformia</taxon>
        <taxon>Tenebrionidae</taxon>
        <taxon>Zophobas</taxon>
    </lineage>
</organism>
<dbReference type="AlphaFoldDB" id="A0AA38I2S5"/>
<reference evidence="2" key="1">
    <citation type="journal article" date="2023" name="G3 (Bethesda)">
        <title>Whole genome assemblies of Zophobas morio and Tenebrio molitor.</title>
        <authorList>
            <person name="Kaur S."/>
            <person name="Stinson S.A."/>
            <person name="diCenzo G.C."/>
        </authorList>
    </citation>
    <scope>NUCLEOTIDE SEQUENCE</scope>
    <source>
        <strain evidence="2">QUZm001</strain>
    </source>
</reference>
<evidence type="ECO:0000313" key="3">
    <source>
        <dbReference type="Proteomes" id="UP001168821"/>
    </source>
</evidence>
<dbReference type="Gene3D" id="1.25.40.420">
    <property type="match status" value="1"/>
</dbReference>
<dbReference type="EMBL" id="JALNTZ010000007">
    <property type="protein sequence ID" value="KAJ3646707.1"/>
    <property type="molecule type" value="Genomic_DNA"/>
</dbReference>
<name>A0AA38I2S5_9CUCU</name>
<dbReference type="InterPro" id="IPR008979">
    <property type="entry name" value="Galactose-bd-like_sf"/>
</dbReference>
<dbReference type="InterPro" id="IPR000421">
    <property type="entry name" value="FA58C"/>
</dbReference>
<dbReference type="PANTHER" id="PTHR46306">
    <property type="entry name" value="BTB/POZ DOMAIN-CONTAINING PROTEIN 9"/>
    <property type="match status" value="1"/>
</dbReference>
<dbReference type="InterPro" id="IPR011333">
    <property type="entry name" value="SKP1/BTB/POZ_sf"/>
</dbReference>
<comment type="caution">
    <text evidence="2">The sequence shown here is derived from an EMBL/GenBank/DDBJ whole genome shotgun (WGS) entry which is preliminary data.</text>
</comment>
<dbReference type="InterPro" id="IPR052407">
    <property type="entry name" value="BTB_POZ_domain_cont_9"/>
</dbReference>
<dbReference type="GO" id="GO:0005737">
    <property type="term" value="C:cytoplasm"/>
    <property type="evidence" value="ECO:0007669"/>
    <property type="project" value="TreeGrafter"/>
</dbReference>
<evidence type="ECO:0000259" key="1">
    <source>
        <dbReference type="PROSITE" id="PS50097"/>
    </source>
</evidence>
<dbReference type="GO" id="GO:0048512">
    <property type="term" value="P:circadian behavior"/>
    <property type="evidence" value="ECO:0007669"/>
    <property type="project" value="TreeGrafter"/>
</dbReference>
<protein>
    <recommendedName>
        <fullName evidence="1">BTB domain-containing protein</fullName>
    </recommendedName>
</protein>
<dbReference type="SUPFAM" id="SSF49785">
    <property type="entry name" value="Galactose-binding domain-like"/>
    <property type="match status" value="1"/>
</dbReference>